<keyword evidence="3" id="KW-0238">DNA-binding</keyword>
<gene>
    <name evidence="6" type="ORF">NOF53_14655</name>
</gene>
<accession>A0ABT1QDW5</accession>
<name>A0ABT1QDW5_9NOCA</name>
<evidence type="ECO:0000256" key="4">
    <source>
        <dbReference type="ARBA" id="ARBA00023163"/>
    </source>
</evidence>
<dbReference type="Pfam" id="PF00126">
    <property type="entry name" value="HTH_1"/>
    <property type="match status" value="1"/>
</dbReference>
<feature type="domain" description="HTH lysR-type" evidence="5">
    <location>
        <begin position="1"/>
        <end position="58"/>
    </location>
</feature>
<dbReference type="Proteomes" id="UP001524501">
    <property type="component" value="Unassembled WGS sequence"/>
</dbReference>
<keyword evidence="7" id="KW-1185">Reference proteome</keyword>
<keyword evidence="4" id="KW-0804">Transcription</keyword>
<evidence type="ECO:0000256" key="3">
    <source>
        <dbReference type="ARBA" id="ARBA00023125"/>
    </source>
</evidence>
<evidence type="ECO:0000313" key="7">
    <source>
        <dbReference type="Proteomes" id="UP001524501"/>
    </source>
</evidence>
<dbReference type="InterPro" id="IPR000847">
    <property type="entry name" value="LysR_HTH_N"/>
</dbReference>
<dbReference type="InterPro" id="IPR036388">
    <property type="entry name" value="WH-like_DNA-bd_sf"/>
</dbReference>
<dbReference type="EMBL" id="JANFQF010000011">
    <property type="protein sequence ID" value="MCQ4120397.1"/>
    <property type="molecule type" value="Genomic_DNA"/>
</dbReference>
<dbReference type="Gene3D" id="3.40.190.290">
    <property type="match status" value="1"/>
</dbReference>
<evidence type="ECO:0000259" key="5">
    <source>
        <dbReference type="PROSITE" id="PS50931"/>
    </source>
</evidence>
<dbReference type="RefSeq" id="WP_255969663.1">
    <property type="nucleotide sequence ID" value="NZ_JANFQF010000011.1"/>
</dbReference>
<dbReference type="PRINTS" id="PR00039">
    <property type="entry name" value="HTHLYSR"/>
</dbReference>
<sequence>MELRQLEYFVAVAEEANFTRAALRVHISQSGISAQIRQLEHDLGAALIDRSTRTARLTAAGEAALVHARATLAAAAGVRDAVDAVNQLVRGRLVVGMVTACTVTGLFDALATFHGAHPGVDVSLLEDNSDHLVERVRSGDIDLALVGTATTPPDGLEAFPIIKERLVAAVPPNHPLIGRTSVTLAELCDHAIVCMPAGTGIRTVFDQACAVSDIRPNIALQASAPDTVADLALRGLGVAILSESMAAGFDELTALVLEDVEIPAVLALVWKSAARPALRELVRHTRRAFAEAEAEAEATQLPALR</sequence>
<protein>
    <submittedName>
        <fullName evidence="6">LysR family transcriptional regulator</fullName>
    </submittedName>
</protein>
<dbReference type="PROSITE" id="PS50931">
    <property type="entry name" value="HTH_LYSR"/>
    <property type="match status" value="1"/>
</dbReference>
<dbReference type="SUPFAM" id="SSF53850">
    <property type="entry name" value="Periplasmic binding protein-like II"/>
    <property type="match status" value="1"/>
</dbReference>
<dbReference type="InterPro" id="IPR036390">
    <property type="entry name" value="WH_DNA-bd_sf"/>
</dbReference>
<dbReference type="InterPro" id="IPR050950">
    <property type="entry name" value="HTH-type_LysR_regulators"/>
</dbReference>
<dbReference type="SUPFAM" id="SSF46785">
    <property type="entry name" value="Winged helix' DNA-binding domain"/>
    <property type="match status" value="1"/>
</dbReference>
<reference evidence="6 7" key="1">
    <citation type="submission" date="2022-07" db="EMBL/GenBank/DDBJ databases">
        <title>Degradation activity of malathion, p-nitrophenol and potential low-temperature adaptation strategy of Rhodococcus sp. FXJ9.536.</title>
        <authorList>
            <person name="Huang J."/>
            <person name="Huang Y."/>
        </authorList>
    </citation>
    <scope>NUCLEOTIDE SEQUENCE [LARGE SCALE GENOMIC DNA]</scope>
    <source>
        <strain evidence="6 7">FXJ9.536</strain>
    </source>
</reference>
<comment type="caution">
    <text evidence="6">The sequence shown here is derived from an EMBL/GenBank/DDBJ whole genome shotgun (WGS) entry which is preliminary data.</text>
</comment>
<dbReference type="Pfam" id="PF03466">
    <property type="entry name" value="LysR_substrate"/>
    <property type="match status" value="1"/>
</dbReference>
<dbReference type="Gene3D" id="1.10.10.10">
    <property type="entry name" value="Winged helix-like DNA-binding domain superfamily/Winged helix DNA-binding domain"/>
    <property type="match status" value="1"/>
</dbReference>
<comment type="similarity">
    <text evidence="1">Belongs to the LysR transcriptional regulatory family.</text>
</comment>
<proteinExistence type="inferred from homology"/>
<dbReference type="PANTHER" id="PTHR30419">
    <property type="entry name" value="HTH-TYPE TRANSCRIPTIONAL REGULATOR YBHD"/>
    <property type="match status" value="1"/>
</dbReference>
<evidence type="ECO:0000256" key="1">
    <source>
        <dbReference type="ARBA" id="ARBA00009437"/>
    </source>
</evidence>
<dbReference type="InterPro" id="IPR005119">
    <property type="entry name" value="LysR_subst-bd"/>
</dbReference>
<evidence type="ECO:0000313" key="6">
    <source>
        <dbReference type="EMBL" id="MCQ4120397.1"/>
    </source>
</evidence>
<evidence type="ECO:0000256" key="2">
    <source>
        <dbReference type="ARBA" id="ARBA00023015"/>
    </source>
</evidence>
<keyword evidence="2" id="KW-0805">Transcription regulation</keyword>
<organism evidence="6 7">
    <name type="scientific">Rhodococcus tibetensis</name>
    <dbReference type="NCBI Taxonomy" id="2965064"/>
    <lineage>
        <taxon>Bacteria</taxon>
        <taxon>Bacillati</taxon>
        <taxon>Actinomycetota</taxon>
        <taxon>Actinomycetes</taxon>
        <taxon>Mycobacteriales</taxon>
        <taxon>Nocardiaceae</taxon>
        <taxon>Rhodococcus</taxon>
    </lineage>
</organism>